<evidence type="ECO:0000256" key="1">
    <source>
        <dbReference type="ARBA" id="ARBA00022729"/>
    </source>
</evidence>
<evidence type="ECO:0000256" key="4">
    <source>
        <dbReference type="HAMAP-Rule" id="MF_00925"/>
    </source>
</evidence>
<dbReference type="GO" id="GO:0051205">
    <property type="term" value="P:protein insertion into membrane"/>
    <property type="evidence" value="ECO:0007669"/>
    <property type="project" value="UniProtKB-UniRule"/>
</dbReference>
<dbReference type="PANTHER" id="PTHR37482">
    <property type="entry name" value="OUTER MEMBRANE PROTEIN ASSEMBLY FACTOR BAME"/>
    <property type="match status" value="1"/>
</dbReference>
<evidence type="ECO:0000259" key="7">
    <source>
        <dbReference type="Pfam" id="PF04355"/>
    </source>
</evidence>
<dbReference type="OrthoDB" id="9808250at2"/>
<evidence type="ECO:0000313" key="9">
    <source>
        <dbReference type="Proteomes" id="UP000295106"/>
    </source>
</evidence>
<comment type="similarity">
    <text evidence="4">Belongs to the BamE family.</text>
</comment>
<dbReference type="InterPro" id="IPR037873">
    <property type="entry name" value="BamE-like"/>
</dbReference>
<organism evidence="8 9">
    <name type="scientific">Rubrivivax gelatinosus</name>
    <name type="common">Rhodocyclus gelatinosus</name>
    <name type="synonym">Rhodopseudomonas gelatinosa</name>
    <dbReference type="NCBI Taxonomy" id="28068"/>
    <lineage>
        <taxon>Bacteria</taxon>
        <taxon>Pseudomonadati</taxon>
        <taxon>Pseudomonadota</taxon>
        <taxon>Betaproteobacteria</taxon>
        <taxon>Burkholderiales</taxon>
        <taxon>Sphaerotilaceae</taxon>
        <taxon>Rubrivivax</taxon>
    </lineage>
</organism>
<feature type="compositionally biased region" description="Low complexity" evidence="5">
    <location>
        <begin position="161"/>
        <end position="170"/>
    </location>
</feature>
<dbReference type="Gene3D" id="3.30.1450.10">
    <property type="match status" value="1"/>
</dbReference>
<evidence type="ECO:0000256" key="5">
    <source>
        <dbReference type="SAM" id="MobiDB-lite"/>
    </source>
</evidence>
<dbReference type="GeneID" id="99683084"/>
<feature type="chain" id="PRO_5021057104" description="Outer membrane protein assembly factor BamE" evidence="6">
    <location>
        <begin position="24"/>
        <end position="177"/>
    </location>
</feature>
<evidence type="ECO:0000313" key="8">
    <source>
        <dbReference type="EMBL" id="TCP00886.1"/>
    </source>
</evidence>
<dbReference type="Proteomes" id="UP000295106">
    <property type="component" value="Unassembled WGS sequence"/>
</dbReference>
<dbReference type="RefSeq" id="WP_132648511.1">
    <property type="nucleotide sequence ID" value="NZ_CP181386.1"/>
</dbReference>
<comment type="function">
    <text evidence="4">Part of the outer membrane protein assembly complex, which is involved in assembly and insertion of beta-barrel proteins into the outer membrane.</text>
</comment>
<keyword evidence="4" id="KW-0449">Lipoprotein</keyword>
<feature type="compositionally biased region" description="Basic and acidic residues" evidence="5">
    <location>
        <begin position="120"/>
        <end position="158"/>
    </location>
</feature>
<dbReference type="GO" id="GO:0043165">
    <property type="term" value="P:Gram-negative-bacterium-type cell outer membrane assembly"/>
    <property type="evidence" value="ECO:0007669"/>
    <property type="project" value="UniProtKB-UniRule"/>
</dbReference>
<feature type="domain" description="Outer membrane protein assembly factor BamE" evidence="7">
    <location>
        <begin position="41"/>
        <end position="109"/>
    </location>
</feature>
<dbReference type="PROSITE" id="PS51257">
    <property type="entry name" value="PROKAR_LIPOPROTEIN"/>
    <property type="match status" value="1"/>
</dbReference>
<proteinExistence type="inferred from homology"/>
<protein>
    <recommendedName>
        <fullName evidence="4">Outer membrane protein assembly factor BamE</fullName>
    </recommendedName>
</protein>
<keyword evidence="4" id="KW-0564">Palmitate</keyword>
<comment type="subcellular location">
    <subcellularLocation>
        <location evidence="4">Cell outer membrane</location>
        <topology evidence="4">Lipid-anchor</topology>
    </subcellularLocation>
</comment>
<accession>A0A4R2ME11</accession>
<sequence length="177" mass="19658">MLRILALLSGSLLLGACSSTPSSGPSFLGFITPYRIDIVQGNVVTREQLQALKIGMSREQVRNVLGTPLVTDPFHAERWDYIFTIRRPGTEPQRRSMVVRFDAAGVVAAVEAPEDLPSEREFVDSITRQKDEKPKVPKLELTEAERLALPRPPRREEAAPEAEPQGAARRYPPLEAS</sequence>
<comment type="subunit">
    <text evidence="4">Part of the Bam complex.</text>
</comment>
<dbReference type="PANTHER" id="PTHR37482:SF1">
    <property type="entry name" value="OUTER MEMBRANE PROTEIN ASSEMBLY FACTOR BAME"/>
    <property type="match status" value="1"/>
</dbReference>
<dbReference type="GO" id="GO:1990063">
    <property type="term" value="C:Bam protein complex"/>
    <property type="evidence" value="ECO:0007669"/>
    <property type="project" value="TreeGrafter"/>
</dbReference>
<keyword evidence="3 4" id="KW-0998">Cell outer membrane</keyword>
<evidence type="ECO:0000256" key="3">
    <source>
        <dbReference type="ARBA" id="ARBA00023237"/>
    </source>
</evidence>
<feature type="region of interest" description="Disordered" evidence="5">
    <location>
        <begin position="120"/>
        <end position="177"/>
    </location>
</feature>
<gene>
    <name evidence="4" type="primary">bamE</name>
    <name evidence="8" type="ORF">EV684_11190</name>
</gene>
<comment type="caution">
    <text evidence="8">The sequence shown here is derived from an EMBL/GenBank/DDBJ whole genome shotgun (WGS) entry which is preliminary data.</text>
</comment>
<keyword evidence="2 4" id="KW-0472">Membrane</keyword>
<evidence type="ECO:0000256" key="6">
    <source>
        <dbReference type="SAM" id="SignalP"/>
    </source>
</evidence>
<name>A0A4R2ME11_RUBGE</name>
<dbReference type="HAMAP" id="MF_00925">
    <property type="entry name" value="OM_assembly_BamE"/>
    <property type="match status" value="1"/>
</dbReference>
<evidence type="ECO:0000256" key="2">
    <source>
        <dbReference type="ARBA" id="ARBA00023136"/>
    </source>
</evidence>
<dbReference type="AlphaFoldDB" id="A0A4R2ME11"/>
<keyword evidence="1 4" id="KW-0732">Signal</keyword>
<dbReference type="EMBL" id="SLXD01000011">
    <property type="protein sequence ID" value="TCP00886.1"/>
    <property type="molecule type" value="Genomic_DNA"/>
</dbReference>
<dbReference type="InterPro" id="IPR007450">
    <property type="entry name" value="BamE_dom"/>
</dbReference>
<reference evidence="8 9" key="1">
    <citation type="submission" date="2019-03" db="EMBL/GenBank/DDBJ databases">
        <title>Genomic Encyclopedia of Type Strains, Phase IV (KMG-IV): sequencing the most valuable type-strain genomes for metagenomic binning, comparative biology and taxonomic classification.</title>
        <authorList>
            <person name="Goeker M."/>
        </authorList>
    </citation>
    <scope>NUCLEOTIDE SEQUENCE [LARGE SCALE GENOMIC DNA]</scope>
    <source>
        <strain evidence="8 9">DSM 1709</strain>
    </source>
</reference>
<feature type="signal peptide" evidence="6">
    <location>
        <begin position="1"/>
        <end position="23"/>
    </location>
</feature>
<dbReference type="InterPro" id="IPR026592">
    <property type="entry name" value="BamE"/>
</dbReference>
<dbReference type="GO" id="GO:0030674">
    <property type="term" value="F:protein-macromolecule adaptor activity"/>
    <property type="evidence" value="ECO:0007669"/>
    <property type="project" value="TreeGrafter"/>
</dbReference>
<dbReference type="Pfam" id="PF04355">
    <property type="entry name" value="BamE"/>
    <property type="match status" value="1"/>
</dbReference>